<keyword evidence="2" id="KW-1133">Transmembrane helix</keyword>
<feature type="compositionally biased region" description="Polar residues" evidence="1">
    <location>
        <begin position="339"/>
        <end position="356"/>
    </location>
</feature>
<keyword evidence="5" id="KW-1185">Reference proteome</keyword>
<keyword evidence="2" id="KW-0472">Membrane</keyword>
<dbReference type="PANTHER" id="PTHR37013:SF3">
    <property type="entry name" value="INTEGRAL MEMBRANE PROTEIN (AFU_ORTHOLOGUE AFUA_1G05950)"/>
    <property type="match status" value="1"/>
</dbReference>
<feature type="compositionally biased region" description="Basic and acidic residues" evidence="1">
    <location>
        <begin position="361"/>
        <end position="376"/>
    </location>
</feature>
<evidence type="ECO:0000259" key="3">
    <source>
        <dbReference type="Pfam" id="PF24802"/>
    </source>
</evidence>
<name>A0A8E2EUN3_9PEZI</name>
<protein>
    <recommendedName>
        <fullName evidence="3">DUF7703 domain-containing protein</fullName>
    </recommendedName>
</protein>
<feature type="transmembrane region" description="Helical" evidence="2">
    <location>
        <begin position="211"/>
        <end position="231"/>
    </location>
</feature>
<accession>A0A8E2EUN3</accession>
<feature type="region of interest" description="Disordered" evidence="1">
    <location>
        <begin position="285"/>
        <end position="383"/>
    </location>
</feature>
<dbReference type="AlphaFoldDB" id="A0A8E2EUN3"/>
<evidence type="ECO:0000256" key="1">
    <source>
        <dbReference type="SAM" id="MobiDB-lite"/>
    </source>
</evidence>
<dbReference type="Proteomes" id="UP000250140">
    <property type="component" value="Unassembled WGS sequence"/>
</dbReference>
<gene>
    <name evidence="4" type="ORF">AOQ84DRAFT_323305</name>
</gene>
<sequence>MTKVHNITVPYVTVSDFDWSFARTGPLPWNQTVWSLIAVFTALPLWTTIELTVCVFYTFRRYSGLYFWSVLCTTWGVTLHAIGFVLKFCVPSCNWIFSTVLAEIGWVGMVSGFSIVLYSRLHLVVRSQRTLQLVLAAIIVDAFLFHVPTIVFQFGLSDKHTHKKFLPYMTNMERVQIVGFSVQEIIISAIYIWATMQMLKGSFNRRMRTTMAWLILIQVIVILCDVVVIALDYAQYFTLKAVLHSFVYAFKLQLEFVILNEFRDSIAKGGLAPLGLDGLQLNSGGTNSPGFPSPSKKPAGKKWWKSKSAETASADRTRAGSGGDSYTQNSLPSLAHISTRGTPSQSFSTPMNTTGVMQHDLGVHEKKRNPTDDIERQYLGNWD</sequence>
<evidence type="ECO:0000313" key="4">
    <source>
        <dbReference type="EMBL" id="OCL05176.1"/>
    </source>
</evidence>
<feature type="transmembrane region" description="Helical" evidence="2">
    <location>
        <begin position="65"/>
        <end position="83"/>
    </location>
</feature>
<feature type="transmembrane region" description="Helical" evidence="2">
    <location>
        <begin position="175"/>
        <end position="199"/>
    </location>
</feature>
<evidence type="ECO:0000313" key="5">
    <source>
        <dbReference type="Proteomes" id="UP000250140"/>
    </source>
</evidence>
<organism evidence="4 5">
    <name type="scientific">Glonium stellatum</name>
    <dbReference type="NCBI Taxonomy" id="574774"/>
    <lineage>
        <taxon>Eukaryota</taxon>
        <taxon>Fungi</taxon>
        <taxon>Dikarya</taxon>
        <taxon>Ascomycota</taxon>
        <taxon>Pezizomycotina</taxon>
        <taxon>Dothideomycetes</taxon>
        <taxon>Pleosporomycetidae</taxon>
        <taxon>Gloniales</taxon>
        <taxon>Gloniaceae</taxon>
        <taxon>Glonium</taxon>
    </lineage>
</organism>
<feature type="transmembrane region" description="Helical" evidence="2">
    <location>
        <begin position="130"/>
        <end position="155"/>
    </location>
</feature>
<evidence type="ECO:0000256" key="2">
    <source>
        <dbReference type="SAM" id="Phobius"/>
    </source>
</evidence>
<dbReference type="EMBL" id="KV750357">
    <property type="protein sequence ID" value="OCL05176.1"/>
    <property type="molecule type" value="Genomic_DNA"/>
</dbReference>
<dbReference type="OrthoDB" id="405906at2759"/>
<feature type="transmembrane region" description="Helical" evidence="2">
    <location>
        <begin position="33"/>
        <end position="58"/>
    </location>
</feature>
<feature type="compositionally biased region" description="Low complexity" evidence="1">
    <location>
        <begin position="288"/>
        <end position="297"/>
    </location>
</feature>
<reference evidence="4 5" key="1">
    <citation type="journal article" date="2016" name="Nat. Commun.">
        <title>Ectomycorrhizal ecology is imprinted in the genome of the dominant symbiotic fungus Cenococcum geophilum.</title>
        <authorList>
            <consortium name="DOE Joint Genome Institute"/>
            <person name="Peter M."/>
            <person name="Kohler A."/>
            <person name="Ohm R.A."/>
            <person name="Kuo A."/>
            <person name="Krutzmann J."/>
            <person name="Morin E."/>
            <person name="Arend M."/>
            <person name="Barry K.W."/>
            <person name="Binder M."/>
            <person name="Choi C."/>
            <person name="Clum A."/>
            <person name="Copeland A."/>
            <person name="Grisel N."/>
            <person name="Haridas S."/>
            <person name="Kipfer T."/>
            <person name="LaButti K."/>
            <person name="Lindquist E."/>
            <person name="Lipzen A."/>
            <person name="Maire R."/>
            <person name="Meier B."/>
            <person name="Mihaltcheva S."/>
            <person name="Molinier V."/>
            <person name="Murat C."/>
            <person name="Poggeler S."/>
            <person name="Quandt C.A."/>
            <person name="Sperisen C."/>
            <person name="Tritt A."/>
            <person name="Tisserant E."/>
            <person name="Crous P.W."/>
            <person name="Henrissat B."/>
            <person name="Nehls U."/>
            <person name="Egli S."/>
            <person name="Spatafora J.W."/>
            <person name="Grigoriev I.V."/>
            <person name="Martin F.M."/>
        </authorList>
    </citation>
    <scope>NUCLEOTIDE SEQUENCE [LARGE SCALE GENOMIC DNA]</scope>
    <source>
        <strain evidence="4 5">CBS 207.34</strain>
    </source>
</reference>
<feature type="transmembrane region" description="Helical" evidence="2">
    <location>
        <begin position="95"/>
        <end position="118"/>
    </location>
</feature>
<proteinExistence type="predicted"/>
<feature type="domain" description="DUF7703" evidence="3">
    <location>
        <begin position="35"/>
        <end position="262"/>
    </location>
</feature>
<keyword evidence="2" id="KW-0812">Transmembrane</keyword>
<dbReference type="InterPro" id="IPR056120">
    <property type="entry name" value="DUF7703"/>
</dbReference>
<dbReference type="PANTHER" id="PTHR37013">
    <property type="entry name" value="INTEGRAL MEMBRANE PROTEIN (AFU_ORTHOLOGUE AFUA_1G05950)-RELATED"/>
    <property type="match status" value="1"/>
</dbReference>
<dbReference type="Pfam" id="PF24802">
    <property type="entry name" value="DUF7703"/>
    <property type="match status" value="1"/>
</dbReference>